<dbReference type="EMBL" id="CP040915">
    <property type="protein sequence ID" value="QDC25128.1"/>
    <property type="molecule type" value="Genomic_DNA"/>
</dbReference>
<reference evidence="10 12" key="1">
    <citation type="submission" date="2019-05" db="EMBL/GenBank/DDBJ databases">
        <title>Georgenia *** sp. nov., and Georgenia *** sp. nov., isolated from the intestinal contents of plateau pika (Ochotona curzoniae) in the Qinghai-Tibet plateau of China.</title>
        <authorList>
            <person name="Tian Z."/>
        </authorList>
    </citation>
    <scope>NUCLEOTIDE SEQUENCE [LARGE SCALE GENOMIC DNA]</scope>
    <source>
        <strain evidence="10 12">Z443</strain>
    </source>
</reference>
<dbReference type="SUPFAM" id="SSF161098">
    <property type="entry name" value="MetI-like"/>
    <property type="match status" value="1"/>
</dbReference>
<sequence length="282" mass="29278">MTTAEAATMSPPGRGRPSRRRIGSGRFAGVRGAQPLVGIVLFLALVEVVRAVSEPVRAGVPSMPAVLGHLGTQLVDTVFWTAVGNTMTAWGVGLLLAVVIAVPLAVLVALSSAAYTATSMTAEVLRPIPPVAVIPLAVLLLGSGVALATLLAFIGAFWPIYLQTTYGVRSVDPVMLRTARVYGLNRRERILNVVLPAATPFVATGLRLSAAAALILAVTGGIVTGSPGLGARITELQSGGAVAEMYALVVATGLVGVLVNRIFHMLEAPTLQWHPSRRREAA</sequence>
<dbReference type="EMBL" id="VJXR01000008">
    <property type="protein sequence ID" value="TRW46599.1"/>
    <property type="molecule type" value="Genomic_DNA"/>
</dbReference>
<keyword evidence="3" id="KW-1003">Cell membrane</keyword>
<dbReference type="GO" id="GO:0055085">
    <property type="term" value="P:transmembrane transport"/>
    <property type="evidence" value="ECO:0007669"/>
    <property type="project" value="InterPro"/>
</dbReference>
<keyword evidence="13" id="KW-1185">Reference proteome</keyword>
<dbReference type="Gene3D" id="1.10.3720.10">
    <property type="entry name" value="MetI-like"/>
    <property type="match status" value="1"/>
</dbReference>
<dbReference type="KEGG" id="gyu:FE374_11415"/>
<proteinExistence type="inferred from homology"/>
<evidence type="ECO:0000256" key="3">
    <source>
        <dbReference type="ARBA" id="ARBA00022475"/>
    </source>
</evidence>
<evidence type="ECO:0000256" key="6">
    <source>
        <dbReference type="ARBA" id="ARBA00023136"/>
    </source>
</evidence>
<name>A0A552WVK2_9MICO</name>
<dbReference type="PANTHER" id="PTHR30151:SF0">
    <property type="entry name" value="ABC TRANSPORTER PERMEASE PROTEIN MJ0413-RELATED"/>
    <property type="match status" value="1"/>
</dbReference>
<keyword evidence="2 7" id="KW-0813">Transport</keyword>
<evidence type="ECO:0000256" key="8">
    <source>
        <dbReference type="SAM" id="MobiDB-lite"/>
    </source>
</evidence>
<dbReference type="OrthoDB" id="5458199at2"/>
<dbReference type="PROSITE" id="PS50928">
    <property type="entry name" value="ABC_TM1"/>
    <property type="match status" value="1"/>
</dbReference>
<dbReference type="Pfam" id="PF00528">
    <property type="entry name" value="BPD_transp_1"/>
    <property type="match status" value="1"/>
</dbReference>
<accession>A0A552WVK2</accession>
<feature type="domain" description="ABC transmembrane type-1" evidence="9">
    <location>
        <begin position="83"/>
        <end position="267"/>
    </location>
</feature>
<evidence type="ECO:0000256" key="1">
    <source>
        <dbReference type="ARBA" id="ARBA00004651"/>
    </source>
</evidence>
<evidence type="ECO:0000313" key="12">
    <source>
        <dbReference type="Proteomes" id="UP000314616"/>
    </source>
</evidence>
<gene>
    <name evidence="10" type="ORF">FE374_11415</name>
    <name evidence="11" type="ORF">FJ693_04760</name>
</gene>
<feature type="region of interest" description="Disordered" evidence="8">
    <location>
        <begin position="1"/>
        <end position="21"/>
    </location>
</feature>
<dbReference type="Proteomes" id="UP000314616">
    <property type="component" value="Chromosome"/>
</dbReference>
<evidence type="ECO:0000256" key="2">
    <source>
        <dbReference type="ARBA" id="ARBA00022448"/>
    </source>
</evidence>
<dbReference type="InterPro" id="IPR000515">
    <property type="entry name" value="MetI-like"/>
</dbReference>
<evidence type="ECO:0000259" key="9">
    <source>
        <dbReference type="PROSITE" id="PS50928"/>
    </source>
</evidence>
<feature type="transmembrane region" description="Helical" evidence="7">
    <location>
        <begin position="208"/>
        <end position="229"/>
    </location>
</feature>
<reference evidence="11 13" key="2">
    <citation type="submission" date="2019-07" db="EMBL/GenBank/DDBJ databases">
        <title>Georgenia wutianyii sp. nov. and Georgenia *** sp. nov. isolated from plateau pika (Ochotona curzoniae) in the Qinghai-Tibet plateau of China.</title>
        <authorList>
            <person name="Tian Z."/>
        </authorList>
    </citation>
    <scope>NUCLEOTIDE SEQUENCE [LARGE SCALE GENOMIC DNA]</scope>
    <source>
        <strain evidence="11 13">Z446</strain>
    </source>
</reference>
<dbReference type="Proteomes" id="UP000318693">
    <property type="component" value="Unassembled WGS sequence"/>
</dbReference>
<dbReference type="CDD" id="cd06261">
    <property type="entry name" value="TM_PBP2"/>
    <property type="match status" value="1"/>
</dbReference>
<dbReference type="GO" id="GO:0005886">
    <property type="term" value="C:plasma membrane"/>
    <property type="evidence" value="ECO:0007669"/>
    <property type="project" value="UniProtKB-SubCell"/>
</dbReference>
<dbReference type="AlphaFoldDB" id="A0A552WVK2"/>
<feature type="transmembrane region" description="Helical" evidence="7">
    <location>
        <begin position="89"/>
        <end position="110"/>
    </location>
</feature>
<protein>
    <submittedName>
        <fullName evidence="11">ABC transporter permease subunit</fullName>
    </submittedName>
</protein>
<feature type="transmembrane region" description="Helical" evidence="7">
    <location>
        <begin position="241"/>
        <end position="263"/>
    </location>
</feature>
<evidence type="ECO:0000313" key="13">
    <source>
        <dbReference type="Proteomes" id="UP000318693"/>
    </source>
</evidence>
<keyword evidence="6 7" id="KW-0472">Membrane</keyword>
<accession>A0A5B8C4A4</accession>
<evidence type="ECO:0000256" key="5">
    <source>
        <dbReference type="ARBA" id="ARBA00022989"/>
    </source>
</evidence>
<dbReference type="PANTHER" id="PTHR30151">
    <property type="entry name" value="ALKANE SULFONATE ABC TRANSPORTER-RELATED, MEMBRANE SUBUNIT"/>
    <property type="match status" value="1"/>
</dbReference>
<comment type="subcellular location">
    <subcellularLocation>
        <location evidence="1 7">Cell membrane</location>
        <topology evidence="1 7">Multi-pass membrane protein</topology>
    </subcellularLocation>
</comment>
<dbReference type="InterPro" id="IPR035906">
    <property type="entry name" value="MetI-like_sf"/>
</dbReference>
<keyword evidence="5 7" id="KW-1133">Transmembrane helix</keyword>
<keyword evidence="4 7" id="KW-0812">Transmembrane</keyword>
<evidence type="ECO:0000256" key="7">
    <source>
        <dbReference type="RuleBase" id="RU363032"/>
    </source>
</evidence>
<evidence type="ECO:0000313" key="10">
    <source>
        <dbReference type="EMBL" id="QDC25128.1"/>
    </source>
</evidence>
<feature type="transmembrane region" description="Helical" evidence="7">
    <location>
        <begin position="131"/>
        <end position="161"/>
    </location>
</feature>
<evidence type="ECO:0000256" key="4">
    <source>
        <dbReference type="ARBA" id="ARBA00022692"/>
    </source>
</evidence>
<comment type="similarity">
    <text evidence="7">Belongs to the binding-protein-dependent transport system permease family.</text>
</comment>
<dbReference type="RefSeq" id="WP_139929167.1">
    <property type="nucleotide sequence ID" value="NZ_CP040915.1"/>
</dbReference>
<evidence type="ECO:0000313" key="11">
    <source>
        <dbReference type="EMBL" id="TRW46599.1"/>
    </source>
</evidence>
<organism evidence="11 13">
    <name type="scientific">Georgenia yuyongxinii</name>
    <dbReference type="NCBI Taxonomy" id="2589797"/>
    <lineage>
        <taxon>Bacteria</taxon>
        <taxon>Bacillati</taxon>
        <taxon>Actinomycetota</taxon>
        <taxon>Actinomycetes</taxon>
        <taxon>Micrococcales</taxon>
        <taxon>Bogoriellaceae</taxon>
        <taxon>Georgenia</taxon>
    </lineage>
</organism>